<reference evidence="3 4" key="1">
    <citation type="submission" date="2020-04" db="EMBL/GenBank/DDBJ databases">
        <authorList>
            <person name="Liu A."/>
        </authorList>
    </citation>
    <scope>NUCLEOTIDE SEQUENCE [LARGE SCALE GENOMIC DNA]</scope>
    <source>
        <strain evidence="3 4">RZ02</strain>
    </source>
</reference>
<keyword evidence="4" id="KW-1185">Reference proteome</keyword>
<evidence type="ECO:0000256" key="2">
    <source>
        <dbReference type="SAM" id="SignalP"/>
    </source>
</evidence>
<dbReference type="Proteomes" id="UP000561181">
    <property type="component" value="Unassembled WGS sequence"/>
</dbReference>
<keyword evidence="1" id="KW-0812">Transmembrane</keyword>
<evidence type="ECO:0000313" key="4">
    <source>
        <dbReference type="Proteomes" id="UP000561181"/>
    </source>
</evidence>
<keyword evidence="1" id="KW-1133">Transmembrane helix</keyword>
<evidence type="ECO:0000313" key="3">
    <source>
        <dbReference type="EMBL" id="NMW32162.1"/>
    </source>
</evidence>
<gene>
    <name evidence="3" type="ORF">HKD42_08825</name>
</gene>
<comment type="caution">
    <text evidence="3">The sequence shown here is derived from an EMBL/GenBank/DDBJ whole genome shotgun (WGS) entry which is preliminary data.</text>
</comment>
<dbReference type="RefSeq" id="WP_170012564.1">
    <property type="nucleotide sequence ID" value="NZ_JABCRE010000003.1"/>
</dbReference>
<keyword evidence="2" id="KW-0732">Signal</keyword>
<dbReference type="AlphaFoldDB" id="A0A848QHP0"/>
<feature type="transmembrane region" description="Helical" evidence="1">
    <location>
        <begin position="34"/>
        <end position="51"/>
    </location>
</feature>
<protein>
    <submittedName>
        <fullName evidence="3">PEP-CTERM sorting domain-containing protein</fullName>
    </submittedName>
</protein>
<evidence type="ECO:0000256" key="1">
    <source>
        <dbReference type="SAM" id="Phobius"/>
    </source>
</evidence>
<feature type="chain" id="PRO_5032283676" evidence="2">
    <location>
        <begin position="19"/>
        <end position="64"/>
    </location>
</feature>
<organism evidence="3 4">
    <name type="scientific">Pontixanthobacter rizhaonensis</name>
    <dbReference type="NCBI Taxonomy" id="2730337"/>
    <lineage>
        <taxon>Bacteria</taxon>
        <taxon>Pseudomonadati</taxon>
        <taxon>Pseudomonadota</taxon>
        <taxon>Alphaproteobacteria</taxon>
        <taxon>Sphingomonadales</taxon>
        <taxon>Erythrobacteraceae</taxon>
        <taxon>Pontixanthobacter</taxon>
    </lineage>
</organism>
<dbReference type="EMBL" id="JABCRE010000003">
    <property type="protein sequence ID" value="NMW32162.1"/>
    <property type="molecule type" value="Genomic_DNA"/>
</dbReference>
<keyword evidence="1" id="KW-0472">Membrane</keyword>
<name>A0A848QHP0_9SPHN</name>
<proteinExistence type="predicted"/>
<accession>A0A848QHP0</accession>
<feature type="signal peptide" evidence="2">
    <location>
        <begin position="1"/>
        <end position="18"/>
    </location>
</feature>
<sequence>MRYLLLLILVLLASPALAQNTVTTGTPISEPSNMALFGLGLVGLIIGRYVSKHRNADDSETGDE</sequence>